<accession>A0AAV6UME4</accession>
<feature type="compositionally biased region" description="Basic and acidic residues" evidence="1">
    <location>
        <begin position="26"/>
        <end position="39"/>
    </location>
</feature>
<dbReference type="EMBL" id="JAFNEN010000340">
    <property type="protein sequence ID" value="KAG8185324.1"/>
    <property type="molecule type" value="Genomic_DNA"/>
</dbReference>
<gene>
    <name evidence="2" type="ORF">JTE90_013015</name>
</gene>
<dbReference type="AlphaFoldDB" id="A0AAV6UME4"/>
<evidence type="ECO:0000256" key="1">
    <source>
        <dbReference type="SAM" id="MobiDB-lite"/>
    </source>
</evidence>
<protein>
    <submittedName>
        <fullName evidence="2">Uncharacterized protein</fullName>
    </submittedName>
</protein>
<evidence type="ECO:0000313" key="3">
    <source>
        <dbReference type="Proteomes" id="UP000827092"/>
    </source>
</evidence>
<sequence length="127" mass="14408">MPVAKRPDQIIHNGFLSKRKSYTDLSSKDHESRERFQKIKKERKKNSMGVGKNGDGMLFLFESTFFSADKKNGDEATDICHKLRKNIFYGWKCNIGNNGDGRLSLTLCGLLGIVLPDGDDLNLEKLR</sequence>
<feature type="region of interest" description="Disordered" evidence="1">
    <location>
        <begin position="22"/>
        <end position="51"/>
    </location>
</feature>
<evidence type="ECO:0000313" key="2">
    <source>
        <dbReference type="EMBL" id="KAG8185324.1"/>
    </source>
</evidence>
<reference evidence="2 3" key="1">
    <citation type="journal article" date="2022" name="Nat. Ecol. Evol.">
        <title>A masculinizing supergene underlies an exaggerated male reproductive morph in a spider.</title>
        <authorList>
            <person name="Hendrickx F."/>
            <person name="De Corte Z."/>
            <person name="Sonet G."/>
            <person name="Van Belleghem S.M."/>
            <person name="Kostlbacher S."/>
            <person name="Vangestel C."/>
        </authorList>
    </citation>
    <scope>NUCLEOTIDE SEQUENCE [LARGE SCALE GENOMIC DNA]</scope>
    <source>
        <strain evidence="2">W744_W776</strain>
    </source>
</reference>
<dbReference type="Proteomes" id="UP000827092">
    <property type="component" value="Unassembled WGS sequence"/>
</dbReference>
<organism evidence="2 3">
    <name type="scientific">Oedothorax gibbosus</name>
    <dbReference type="NCBI Taxonomy" id="931172"/>
    <lineage>
        <taxon>Eukaryota</taxon>
        <taxon>Metazoa</taxon>
        <taxon>Ecdysozoa</taxon>
        <taxon>Arthropoda</taxon>
        <taxon>Chelicerata</taxon>
        <taxon>Arachnida</taxon>
        <taxon>Araneae</taxon>
        <taxon>Araneomorphae</taxon>
        <taxon>Entelegynae</taxon>
        <taxon>Araneoidea</taxon>
        <taxon>Linyphiidae</taxon>
        <taxon>Erigoninae</taxon>
        <taxon>Oedothorax</taxon>
    </lineage>
</organism>
<keyword evidence="3" id="KW-1185">Reference proteome</keyword>
<proteinExistence type="predicted"/>
<comment type="caution">
    <text evidence="2">The sequence shown here is derived from an EMBL/GenBank/DDBJ whole genome shotgun (WGS) entry which is preliminary data.</text>
</comment>
<name>A0AAV6UME4_9ARAC</name>